<name>A0AAW2ICB3_9NEOP</name>
<proteinExistence type="predicted"/>
<comment type="caution">
    <text evidence="2">The sequence shown here is derived from an EMBL/GenBank/DDBJ whole genome shotgun (WGS) entry which is preliminary data.</text>
</comment>
<evidence type="ECO:0000313" key="2">
    <source>
        <dbReference type="EMBL" id="KAL0279348.1"/>
    </source>
</evidence>
<feature type="region of interest" description="Disordered" evidence="1">
    <location>
        <begin position="1"/>
        <end position="32"/>
    </location>
</feature>
<sequence length="108" mass="11327">METDSGAREGEAPCPRGAQQDGNLENGPANENRDVECAVAHEGEAPGTCGGGDQLYTANKQADYASFLLDMEEAMKVAGKADSFTLIWAIPIATQTGRICYISALAMA</sequence>
<reference evidence="2" key="1">
    <citation type="journal article" date="2024" name="Gigascience">
        <title>Chromosome-level genome of the poultry shaft louse Menopon gallinae provides insight into the host-switching and adaptive evolution of parasitic lice.</title>
        <authorList>
            <person name="Xu Y."/>
            <person name="Ma L."/>
            <person name="Liu S."/>
            <person name="Liang Y."/>
            <person name="Liu Q."/>
            <person name="He Z."/>
            <person name="Tian L."/>
            <person name="Duan Y."/>
            <person name="Cai W."/>
            <person name="Li H."/>
            <person name="Song F."/>
        </authorList>
    </citation>
    <scope>NUCLEOTIDE SEQUENCE</scope>
    <source>
        <strain evidence="2">Cailab_2023a</strain>
    </source>
</reference>
<dbReference type="EMBL" id="JARGDH010000001">
    <property type="protein sequence ID" value="KAL0279348.1"/>
    <property type="molecule type" value="Genomic_DNA"/>
</dbReference>
<accession>A0AAW2ICB3</accession>
<feature type="compositionally biased region" description="Basic and acidic residues" evidence="1">
    <location>
        <begin position="1"/>
        <end position="11"/>
    </location>
</feature>
<protein>
    <submittedName>
        <fullName evidence="2">Uncharacterized protein</fullName>
    </submittedName>
</protein>
<evidence type="ECO:0000256" key="1">
    <source>
        <dbReference type="SAM" id="MobiDB-lite"/>
    </source>
</evidence>
<dbReference type="AlphaFoldDB" id="A0AAW2ICB3"/>
<gene>
    <name evidence="2" type="ORF">PYX00_000931</name>
</gene>
<organism evidence="2">
    <name type="scientific">Menopon gallinae</name>
    <name type="common">poultry shaft louse</name>
    <dbReference type="NCBI Taxonomy" id="328185"/>
    <lineage>
        <taxon>Eukaryota</taxon>
        <taxon>Metazoa</taxon>
        <taxon>Ecdysozoa</taxon>
        <taxon>Arthropoda</taxon>
        <taxon>Hexapoda</taxon>
        <taxon>Insecta</taxon>
        <taxon>Pterygota</taxon>
        <taxon>Neoptera</taxon>
        <taxon>Paraneoptera</taxon>
        <taxon>Psocodea</taxon>
        <taxon>Troctomorpha</taxon>
        <taxon>Phthiraptera</taxon>
        <taxon>Amblycera</taxon>
        <taxon>Menoponidae</taxon>
        <taxon>Menopon</taxon>
    </lineage>
</organism>